<organism evidence="5 6">
    <name type="scientific">Streptacidiphilus cavernicola</name>
    <dbReference type="NCBI Taxonomy" id="3342716"/>
    <lineage>
        <taxon>Bacteria</taxon>
        <taxon>Bacillati</taxon>
        <taxon>Actinomycetota</taxon>
        <taxon>Actinomycetes</taxon>
        <taxon>Kitasatosporales</taxon>
        <taxon>Streptomycetaceae</taxon>
        <taxon>Streptacidiphilus</taxon>
    </lineage>
</organism>
<reference evidence="5 6" key="1">
    <citation type="submission" date="2024-09" db="EMBL/GenBank/DDBJ databases">
        <authorList>
            <person name="Lee S.D."/>
        </authorList>
    </citation>
    <scope>NUCLEOTIDE SEQUENCE [LARGE SCALE GENOMIC DNA]</scope>
    <source>
        <strain evidence="5 6">N8-3</strain>
    </source>
</reference>
<evidence type="ECO:0000256" key="1">
    <source>
        <dbReference type="ARBA" id="ARBA00023015"/>
    </source>
</evidence>
<dbReference type="InterPro" id="IPR036388">
    <property type="entry name" value="WH-like_DNA-bd_sf"/>
</dbReference>
<dbReference type="Proteomes" id="UP001592531">
    <property type="component" value="Unassembled WGS sequence"/>
</dbReference>
<dbReference type="SMART" id="SM00421">
    <property type="entry name" value="HTH_LUXR"/>
    <property type="match status" value="1"/>
</dbReference>
<dbReference type="InterPro" id="IPR016032">
    <property type="entry name" value="Sig_transdc_resp-reg_C-effctor"/>
</dbReference>
<keyword evidence="1" id="KW-0805">Transcription regulation</keyword>
<dbReference type="InterPro" id="IPR003593">
    <property type="entry name" value="AAA+_ATPase"/>
</dbReference>
<dbReference type="Pfam" id="PF13191">
    <property type="entry name" value="AAA_16"/>
    <property type="match status" value="1"/>
</dbReference>
<dbReference type="EMBL" id="JBHFAB010000034">
    <property type="protein sequence ID" value="MFC1421135.1"/>
    <property type="molecule type" value="Genomic_DNA"/>
</dbReference>
<dbReference type="Pfam" id="PF25873">
    <property type="entry name" value="WHD_MalT"/>
    <property type="match status" value="1"/>
</dbReference>
<dbReference type="Pfam" id="PF00196">
    <property type="entry name" value="GerE"/>
    <property type="match status" value="1"/>
</dbReference>
<dbReference type="InterPro" id="IPR027417">
    <property type="entry name" value="P-loop_NTPase"/>
</dbReference>
<dbReference type="PROSITE" id="PS50043">
    <property type="entry name" value="HTH_LUXR_2"/>
    <property type="match status" value="1"/>
</dbReference>
<dbReference type="InterPro" id="IPR041664">
    <property type="entry name" value="AAA_16"/>
</dbReference>
<feature type="domain" description="HTH luxR-type" evidence="4">
    <location>
        <begin position="818"/>
        <end position="883"/>
    </location>
</feature>
<dbReference type="RefSeq" id="WP_380543757.1">
    <property type="nucleotide sequence ID" value="NZ_JBHFAB010000034.1"/>
</dbReference>
<dbReference type="Pfam" id="PF17874">
    <property type="entry name" value="TPR_MalT"/>
    <property type="match status" value="1"/>
</dbReference>
<dbReference type="InterPro" id="IPR011990">
    <property type="entry name" value="TPR-like_helical_dom_sf"/>
</dbReference>
<gene>
    <name evidence="5" type="ORF">ACEZDE_31505</name>
</gene>
<dbReference type="Gene3D" id="3.40.50.300">
    <property type="entry name" value="P-loop containing nucleotide triphosphate hydrolases"/>
    <property type="match status" value="1"/>
</dbReference>
<dbReference type="PANTHER" id="PTHR44688:SF16">
    <property type="entry name" value="DNA-BINDING TRANSCRIPTIONAL ACTIVATOR DEVR_DOSR"/>
    <property type="match status" value="1"/>
</dbReference>
<accession>A0ABV6W589</accession>
<keyword evidence="6" id="KW-1185">Reference proteome</keyword>
<dbReference type="SUPFAM" id="SSF52540">
    <property type="entry name" value="P-loop containing nucleoside triphosphate hydrolases"/>
    <property type="match status" value="1"/>
</dbReference>
<dbReference type="InterPro" id="IPR041617">
    <property type="entry name" value="TPR_MalT"/>
</dbReference>
<dbReference type="Gene3D" id="1.25.40.10">
    <property type="entry name" value="Tetratricopeptide repeat domain"/>
    <property type="match status" value="1"/>
</dbReference>
<sequence>MTATSLPPGHGTFAVHPKAELHTIARPALFERLGGAGMLTIIVAPAGSGKTVLLRSWVEAAGLAARTAWVSVEREDHDPQRFWLTVLDEIRGTVPGSGLVRALTPAPDLNGFEIVERLVEDLEALEEPVYLVIDDLHEVRSEETLHQLALLLKRSTGALRLVLATRHDLPLGLHRLRLEDRITEIRADDLRFTPDEARALLDAAGVQLSESAVGLLYERAEGWAAGLRLAALLLARHSDPERFAIEFSGGERTVAEYLLAEVLGRQPAAVRRLLLRTSILERIDGPLADALTGDVGSERILQDLEDSGAFTVSLDPTRSSFRYHHLFADLLRLELRRTEPDELPTLHRTATEWYTKHDRPVEAIRHAQAGGDWALASTLLADHWFALELDGQASTGHELLDGFPADATPSDPQLAAVAAADHLNRGSADRAEELLAIAERGSASLPDDRRHALQAMLAILRLNLARLRGNLPAVFESAERLLAPETPLLPGIPLRADMRALGLVSLGIAESWLMRVDEPERYLAQGISLARQLERPYLEFNGLAHAALVAHLWSLDLVPERSHQALQLAERNGWSQEPIIAIPCVALAVPMLWQARIEEAEPWLERAEASSRDELYPAVAMLLHYARGLYELAHGRHHEALSAFCTGAALGERLVAHHPLTARTRSLHTQTLVRLGDTRRAEQALAAAESNQHDATAMCQALAVLRLTEGDAEGAVAALEPVLDGTSVGPNLQVWQVQTFLLEALAREALGERGASTAALETALDLAEPDRLILPFLLHPAPELLERHRRDRTSHPSLISEILDLLAGTSPAQESLRTPSMPEPLSEAELRVLRYLPSHLRTGEIASELFVSPNTIKVHLRHIYSKLDVNSRGEAVERARTLRLLAQYARAR</sequence>
<dbReference type="InterPro" id="IPR059106">
    <property type="entry name" value="WHD_MalT"/>
</dbReference>
<evidence type="ECO:0000313" key="6">
    <source>
        <dbReference type="Proteomes" id="UP001592531"/>
    </source>
</evidence>
<dbReference type="CDD" id="cd06170">
    <property type="entry name" value="LuxR_C_like"/>
    <property type="match status" value="1"/>
</dbReference>
<comment type="caution">
    <text evidence="5">The sequence shown here is derived from an EMBL/GenBank/DDBJ whole genome shotgun (WGS) entry which is preliminary data.</text>
</comment>
<evidence type="ECO:0000256" key="2">
    <source>
        <dbReference type="ARBA" id="ARBA00023125"/>
    </source>
</evidence>
<protein>
    <submittedName>
        <fullName evidence="5">LuxR C-terminal-related transcriptional regulator</fullName>
    </submittedName>
</protein>
<evidence type="ECO:0000259" key="4">
    <source>
        <dbReference type="PROSITE" id="PS50043"/>
    </source>
</evidence>
<keyword evidence="2" id="KW-0238">DNA-binding</keyword>
<dbReference type="Gene3D" id="1.10.10.10">
    <property type="entry name" value="Winged helix-like DNA-binding domain superfamily/Winged helix DNA-binding domain"/>
    <property type="match status" value="1"/>
</dbReference>
<dbReference type="SUPFAM" id="SSF46894">
    <property type="entry name" value="C-terminal effector domain of the bipartite response regulators"/>
    <property type="match status" value="1"/>
</dbReference>
<name>A0ABV6W589_9ACTN</name>
<dbReference type="PANTHER" id="PTHR44688">
    <property type="entry name" value="DNA-BINDING TRANSCRIPTIONAL ACTIVATOR DEVR_DOSR"/>
    <property type="match status" value="1"/>
</dbReference>
<evidence type="ECO:0000313" key="5">
    <source>
        <dbReference type="EMBL" id="MFC1421135.1"/>
    </source>
</evidence>
<dbReference type="SUPFAM" id="SSF48452">
    <property type="entry name" value="TPR-like"/>
    <property type="match status" value="1"/>
</dbReference>
<evidence type="ECO:0000256" key="3">
    <source>
        <dbReference type="ARBA" id="ARBA00023163"/>
    </source>
</evidence>
<dbReference type="InterPro" id="IPR000792">
    <property type="entry name" value="Tscrpt_reg_LuxR_C"/>
</dbReference>
<dbReference type="SMART" id="SM00382">
    <property type="entry name" value="AAA"/>
    <property type="match status" value="1"/>
</dbReference>
<proteinExistence type="predicted"/>
<keyword evidence="3" id="KW-0804">Transcription</keyword>